<dbReference type="Gene3D" id="1.20.1260.100">
    <property type="entry name" value="TspO/MBR protein"/>
    <property type="match status" value="1"/>
</dbReference>
<dbReference type="CDD" id="cd15904">
    <property type="entry name" value="TSPO_MBR"/>
    <property type="match status" value="1"/>
</dbReference>
<evidence type="ECO:0000256" key="1">
    <source>
        <dbReference type="ARBA" id="ARBA00004141"/>
    </source>
</evidence>
<keyword evidence="4" id="KW-1133">Transmembrane helix</keyword>
<dbReference type="AlphaFoldDB" id="A0A917BKL1"/>
<name>A0A917BKL1_9ACTN</name>
<comment type="similarity">
    <text evidence="2">Belongs to the TspO/BZRP family.</text>
</comment>
<dbReference type="GO" id="GO:0016020">
    <property type="term" value="C:membrane"/>
    <property type="evidence" value="ECO:0007669"/>
    <property type="project" value="UniProtKB-SubCell"/>
</dbReference>
<dbReference type="Proteomes" id="UP000649179">
    <property type="component" value="Unassembled WGS sequence"/>
</dbReference>
<comment type="subcellular location">
    <subcellularLocation>
        <location evidence="1">Membrane</location>
        <topology evidence="1">Multi-pass membrane protein</topology>
    </subcellularLocation>
</comment>
<evidence type="ECO:0000256" key="3">
    <source>
        <dbReference type="ARBA" id="ARBA00022692"/>
    </source>
</evidence>
<dbReference type="GO" id="GO:0033013">
    <property type="term" value="P:tetrapyrrole metabolic process"/>
    <property type="evidence" value="ECO:0007669"/>
    <property type="project" value="UniProtKB-ARBA"/>
</dbReference>
<reference evidence="6" key="1">
    <citation type="journal article" date="2014" name="Int. J. Syst. Evol. Microbiol.">
        <title>Complete genome sequence of Corynebacterium casei LMG S-19264T (=DSM 44701T), isolated from a smear-ripened cheese.</title>
        <authorList>
            <consortium name="US DOE Joint Genome Institute (JGI-PGF)"/>
            <person name="Walter F."/>
            <person name="Albersmeier A."/>
            <person name="Kalinowski J."/>
            <person name="Ruckert C."/>
        </authorList>
    </citation>
    <scope>NUCLEOTIDE SEQUENCE</scope>
    <source>
        <strain evidence="6">CGMCC 1.16067</strain>
    </source>
</reference>
<dbReference type="PANTHER" id="PTHR10057">
    <property type="entry name" value="PERIPHERAL-TYPE BENZODIAZEPINE RECEPTOR"/>
    <property type="match status" value="1"/>
</dbReference>
<dbReference type="PIRSF" id="PIRSF005859">
    <property type="entry name" value="PBR"/>
    <property type="match status" value="1"/>
</dbReference>
<accession>A0A917BKL1</accession>
<evidence type="ECO:0000313" key="6">
    <source>
        <dbReference type="EMBL" id="GGF46726.1"/>
    </source>
</evidence>
<dbReference type="PANTHER" id="PTHR10057:SF0">
    <property type="entry name" value="TRANSLOCATOR PROTEIN"/>
    <property type="match status" value="1"/>
</dbReference>
<evidence type="ECO:0000256" key="2">
    <source>
        <dbReference type="ARBA" id="ARBA00007524"/>
    </source>
</evidence>
<organism evidence="6 7">
    <name type="scientific">Marmoricola endophyticus</name>
    <dbReference type="NCBI Taxonomy" id="2040280"/>
    <lineage>
        <taxon>Bacteria</taxon>
        <taxon>Bacillati</taxon>
        <taxon>Actinomycetota</taxon>
        <taxon>Actinomycetes</taxon>
        <taxon>Propionibacteriales</taxon>
        <taxon>Nocardioidaceae</taxon>
        <taxon>Marmoricola</taxon>
    </lineage>
</organism>
<protein>
    <submittedName>
        <fullName evidence="6">Tryptophan-rich sensory protein</fullName>
    </submittedName>
</protein>
<keyword evidence="3" id="KW-0812">Transmembrane</keyword>
<comment type="caution">
    <text evidence="6">The sequence shown here is derived from an EMBL/GenBank/DDBJ whole genome shotgun (WGS) entry which is preliminary data.</text>
</comment>
<evidence type="ECO:0000256" key="4">
    <source>
        <dbReference type="ARBA" id="ARBA00022989"/>
    </source>
</evidence>
<dbReference type="InterPro" id="IPR038330">
    <property type="entry name" value="TspO/MBR-related_sf"/>
</dbReference>
<dbReference type="Pfam" id="PF03073">
    <property type="entry name" value="TspO_MBR"/>
    <property type="match status" value="1"/>
</dbReference>
<evidence type="ECO:0000256" key="5">
    <source>
        <dbReference type="ARBA" id="ARBA00023136"/>
    </source>
</evidence>
<dbReference type="EMBL" id="BMKQ01000001">
    <property type="protein sequence ID" value="GGF46726.1"/>
    <property type="molecule type" value="Genomic_DNA"/>
</dbReference>
<evidence type="ECO:0000313" key="7">
    <source>
        <dbReference type="Proteomes" id="UP000649179"/>
    </source>
</evidence>
<dbReference type="InterPro" id="IPR004307">
    <property type="entry name" value="TspO_MBR"/>
</dbReference>
<proteinExistence type="inferred from homology"/>
<gene>
    <name evidence="6" type="ORF">GCM10011519_20900</name>
</gene>
<dbReference type="FunFam" id="1.20.1260.100:FF:000001">
    <property type="entry name" value="translocator protein 2"/>
    <property type="match status" value="1"/>
</dbReference>
<sequence>MSLRRTVPAVLTGAVLGTLGTKPTSAWYRDLDRPSWEPPTVVFPVAWTSLYAATATAVARAMDATDSSSVRRDLERRLWANMALNAGWCWLFFTAHKPRLALAELLLLEASTADLARRCARVDAGAGALLAPYVGWNAFAAALNAEIVRRNG</sequence>
<reference evidence="6" key="2">
    <citation type="submission" date="2020-09" db="EMBL/GenBank/DDBJ databases">
        <authorList>
            <person name="Sun Q."/>
            <person name="Zhou Y."/>
        </authorList>
    </citation>
    <scope>NUCLEOTIDE SEQUENCE</scope>
    <source>
        <strain evidence="6">CGMCC 1.16067</strain>
    </source>
</reference>
<keyword evidence="7" id="KW-1185">Reference proteome</keyword>
<dbReference type="RefSeq" id="WP_188779716.1">
    <property type="nucleotide sequence ID" value="NZ_BMKQ01000001.1"/>
</dbReference>
<keyword evidence="5" id="KW-0472">Membrane</keyword>